<keyword evidence="3" id="KW-1185">Reference proteome</keyword>
<dbReference type="PANTHER" id="PTHR34203">
    <property type="entry name" value="METHYLTRANSFERASE, FKBM FAMILY PROTEIN"/>
    <property type="match status" value="1"/>
</dbReference>
<evidence type="ECO:0000313" key="2">
    <source>
        <dbReference type="EMBL" id="MFB2877851.1"/>
    </source>
</evidence>
<dbReference type="EMBL" id="JBHFNQ010000104">
    <property type="protein sequence ID" value="MFB2877851.1"/>
    <property type="molecule type" value="Genomic_DNA"/>
</dbReference>
<gene>
    <name evidence="2" type="ORF">ACE1CC_13430</name>
</gene>
<evidence type="ECO:0000259" key="1">
    <source>
        <dbReference type="Pfam" id="PF05050"/>
    </source>
</evidence>
<dbReference type="RefSeq" id="WP_413270943.1">
    <property type="nucleotide sequence ID" value="NZ_JBHFNQ010000104.1"/>
</dbReference>
<dbReference type="InterPro" id="IPR052514">
    <property type="entry name" value="SAM-dependent_MTase"/>
</dbReference>
<evidence type="ECO:0000313" key="3">
    <source>
        <dbReference type="Proteomes" id="UP001576774"/>
    </source>
</evidence>
<dbReference type="PANTHER" id="PTHR34203:SF15">
    <property type="entry name" value="SLL1173 PROTEIN"/>
    <property type="match status" value="1"/>
</dbReference>
<proteinExistence type="predicted"/>
<comment type="caution">
    <text evidence="2">The sequence shown here is derived from an EMBL/GenBank/DDBJ whole genome shotgun (WGS) entry which is preliminary data.</text>
</comment>
<sequence length="266" mass="30983">MKKSWINNLLSEGKTLCFRGHHFYSKGIEPSSIVLDLGSHKGEFSSQMSETFGCKCYAVEALPYLYEQIKEDNLLIKFNYVITNVNEPVKIYISNNPEANSINSLSAENWGVRGTVVVNGITLEKFFQINSINYVDILKIDIEGAEIELFNSTQDEMLLKIKQITIEFHDFIENFDCREQVQTIKHRLHKLGFFSLSFSQIYNTNTDILFINSNLCLFSKYDWLKLYIIKYIMIPIGKIKYNIRIKLSKLKQYFFSKQKNSAENLQ</sequence>
<accession>A0ABV4X5P3</accession>
<dbReference type="InterPro" id="IPR006342">
    <property type="entry name" value="FkbM_mtfrase"/>
</dbReference>
<dbReference type="Gene3D" id="3.40.50.150">
    <property type="entry name" value="Vaccinia Virus protein VP39"/>
    <property type="match status" value="1"/>
</dbReference>
<name>A0ABV4X5P3_9CYAN</name>
<protein>
    <submittedName>
        <fullName evidence="2">FkbM family methyltransferase</fullName>
    </submittedName>
</protein>
<reference evidence="2 3" key="1">
    <citation type="submission" date="2024-09" db="EMBL/GenBank/DDBJ databases">
        <title>Floridaenema gen nov. (Aerosakkonemataceae, Aerosakkonematales ord. nov., Cyanobacteria) from benthic tropical and subtropical fresh waters, with the description of four new species.</title>
        <authorList>
            <person name="Moretto J.A."/>
            <person name="Berthold D.E."/>
            <person name="Lefler F.W."/>
            <person name="Huang I.-S."/>
            <person name="Laughinghouse H. IV."/>
        </authorList>
    </citation>
    <scope>NUCLEOTIDE SEQUENCE [LARGE SCALE GENOMIC DNA]</scope>
    <source>
        <strain evidence="2 3">BLCC-F46</strain>
    </source>
</reference>
<dbReference type="CDD" id="cd02440">
    <property type="entry name" value="AdoMet_MTases"/>
    <property type="match status" value="1"/>
</dbReference>
<feature type="domain" description="Methyltransferase FkbM" evidence="1">
    <location>
        <begin position="36"/>
        <end position="193"/>
    </location>
</feature>
<dbReference type="NCBIfam" id="TIGR01444">
    <property type="entry name" value="fkbM_fam"/>
    <property type="match status" value="1"/>
</dbReference>
<dbReference type="GO" id="GO:0008168">
    <property type="term" value="F:methyltransferase activity"/>
    <property type="evidence" value="ECO:0007669"/>
    <property type="project" value="UniProtKB-KW"/>
</dbReference>
<organism evidence="2 3">
    <name type="scientific">Floridaenema aerugineum BLCC-F46</name>
    <dbReference type="NCBI Taxonomy" id="3153654"/>
    <lineage>
        <taxon>Bacteria</taxon>
        <taxon>Bacillati</taxon>
        <taxon>Cyanobacteriota</taxon>
        <taxon>Cyanophyceae</taxon>
        <taxon>Oscillatoriophycideae</taxon>
        <taxon>Aerosakkonematales</taxon>
        <taxon>Aerosakkonemataceae</taxon>
        <taxon>Floridanema</taxon>
        <taxon>Floridanema aerugineum</taxon>
    </lineage>
</organism>
<keyword evidence="2" id="KW-0489">Methyltransferase</keyword>
<dbReference type="InterPro" id="IPR029063">
    <property type="entry name" value="SAM-dependent_MTases_sf"/>
</dbReference>
<dbReference type="Proteomes" id="UP001576774">
    <property type="component" value="Unassembled WGS sequence"/>
</dbReference>
<dbReference type="Pfam" id="PF05050">
    <property type="entry name" value="Methyltransf_21"/>
    <property type="match status" value="1"/>
</dbReference>
<dbReference type="GO" id="GO:0032259">
    <property type="term" value="P:methylation"/>
    <property type="evidence" value="ECO:0007669"/>
    <property type="project" value="UniProtKB-KW"/>
</dbReference>
<dbReference type="SUPFAM" id="SSF53335">
    <property type="entry name" value="S-adenosyl-L-methionine-dependent methyltransferases"/>
    <property type="match status" value="1"/>
</dbReference>
<keyword evidence="2" id="KW-0808">Transferase</keyword>